<evidence type="ECO:0000259" key="10">
    <source>
        <dbReference type="Pfam" id="PF18113"/>
    </source>
</evidence>
<dbReference type="GO" id="GO:0016491">
    <property type="term" value="F:oxidoreductase activity"/>
    <property type="evidence" value="ECO:0007669"/>
    <property type="project" value="UniProtKB-KW"/>
</dbReference>
<dbReference type="GO" id="GO:0005737">
    <property type="term" value="C:cytoplasm"/>
    <property type="evidence" value="ECO:0007669"/>
    <property type="project" value="UniProtKB-SubCell"/>
</dbReference>
<accession>A0A5B8SML3</accession>
<dbReference type="RefSeq" id="WP_147183386.1">
    <property type="nucleotide sequence ID" value="NZ_CP042382.1"/>
</dbReference>
<keyword evidence="8" id="KW-0520">NAD</keyword>
<dbReference type="AlphaFoldDB" id="A0A5B8SML3"/>
<dbReference type="SUPFAM" id="SSF51905">
    <property type="entry name" value="FAD/NAD(P)-binding domain"/>
    <property type="match status" value="1"/>
</dbReference>
<comment type="cofactor">
    <cofactor evidence="1">
        <name>FAD</name>
        <dbReference type="ChEBI" id="CHEBI:57692"/>
    </cofactor>
</comment>
<name>A0A5B8SML3_9GAMM</name>
<organism evidence="11 12">
    <name type="scientific">Pistricoccus aurantiacus</name>
    <dbReference type="NCBI Taxonomy" id="1883414"/>
    <lineage>
        <taxon>Bacteria</taxon>
        <taxon>Pseudomonadati</taxon>
        <taxon>Pseudomonadota</taxon>
        <taxon>Gammaproteobacteria</taxon>
        <taxon>Oceanospirillales</taxon>
        <taxon>Halomonadaceae</taxon>
        <taxon>Pistricoccus</taxon>
    </lineage>
</organism>
<proteinExistence type="inferred from homology"/>
<reference evidence="11 12" key="1">
    <citation type="submission" date="2019-06" db="EMBL/GenBank/DDBJ databases">
        <title>Genome analyses of bacteria isolated from kimchi.</title>
        <authorList>
            <person name="Lee S."/>
            <person name="Ahn S."/>
            <person name="Roh S."/>
        </authorList>
    </citation>
    <scope>NUCLEOTIDE SEQUENCE [LARGE SCALE GENOMIC DNA]</scope>
    <source>
        <strain evidence="11 12">CBA4606</strain>
    </source>
</reference>
<evidence type="ECO:0000256" key="1">
    <source>
        <dbReference type="ARBA" id="ARBA00001974"/>
    </source>
</evidence>
<feature type="domain" description="FAD/NAD(P)-binding" evidence="9">
    <location>
        <begin position="5"/>
        <end position="289"/>
    </location>
</feature>
<dbReference type="InterPro" id="IPR050260">
    <property type="entry name" value="FAD-bd_OxRdtase"/>
</dbReference>
<dbReference type="PRINTS" id="PR00368">
    <property type="entry name" value="FADPNR"/>
</dbReference>
<dbReference type="InterPro" id="IPR036188">
    <property type="entry name" value="FAD/NAD-bd_sf"/>
</dbReference>
<evidence type="ECO:0000256" key="8">
    <source>
        <dbReference type="ARBA" id="ARBA00023027"/>
    </source>
</evidence>
<evidence type="ECO:0000256" key="5">
    <source>
        <dbReference type="ARBA" id="ARBA00022630"/>
    </source>
</evidence>
<dbReference type="PRINTS" id="PR00411">
    <property type="entry name" value="PNDRDTASEI"/>
</dbReference>
<evidence type="ECO:0000256" key="4">
    <source>
        <dbReference type="ARBA" id="ARBA00022490"/>
    </source>
</evidence>
<dbReference type="PANTHER" id="PTHR43429:SF3">
    <property type="entry name" value="NITRITE REDUCTASE [NAD(P)H]"/>
    <property type="match status" value="1"/>
</dbReference>
<dbReference type="InterPro" id="IPR023753">
    <property type="entry name" value="FAD/NAD-binding_dom"/>
</dbReference>
<dbReference type="EMBL" id="CP042382">
    <property type="protein sequence ID" value="QEA38319.1"/>
    <property type="molecule type" value="Genomic_DNA"/>
</dbReference>
<evidence type="ECO:0000256" key="2">
    <source>
        <dbReference type="ARBA" id="ARBA00004496"/>
    </source>
</evidence>
<keyword evidence="5" id="KW-0285">Flavoprotein</keyword>
<gene>
    <name evidence="11" type="ORF">FGL86_04005</name>
</gene>
<evidence type="ECO:0000256" key="3">
    <source>
        <dbReference type="ARBA" id="ARBA00006442"/>
    </source>
</evidence>
<keyword evidence="7" id="KW-0560">Oxidoreductase</keyword>
<dbReference type="KEGG" id="paur:FGL86_04005"/>
<evidence type="ECO:0000256" key="6">
    <source>
        <dbReference type="ARBA" id="ARBA00022827"/>
    </source>
</evidence>
<dbReference type="Gene3D" id="3.30.390.120">
    <property type="match status" value="1"/>
</dbReference>
<dbReference type="OrthoDB" id="9800607at2"/>
<protein>
    <submittedName>
        <fullName evidence="11">FAD-dependent oxidoreductase</fullName>
    </submittedName>
</protein>
<evidence type="ECO:0000256" key="7">
    <source>
        <dbReference type="ARBA" id="ARBA00023002"/>
    </source>
</evidence>
<dbReference type="InterPro" id="IPR041364">
    <property type="entry name" value="Rbx-bd"/>
</dbReference>
<keyword evidence="4" id="KW-0963">Cytoplasm</keyword>
<dbReference type="Pfam" id="PF18113">
    <property type="entry name" value="Rbx_binding"/>
    <property type="match status" value="1"/>
</dbReference>
<evidence type="ECO:0000313" key="12">
    <source>
        <dbReference type="Proteomes" id="UP000321272"/>
    </source>
</evidence>
<keyword evidence="6" id="KW-0274">FAD</keyword>
<dbReference type="PANTHER" id="PTHR43429">
    <property type="entry name" value="PYRIDINE NUCLEOTIDE-DISULFIDE OXIDOREDUCTASE DOMAIN-CONTAINING"/>
    <property type="match status" value="1"/>
</dbReference>
<dbReference type="Proteomes" id="UP000321272">
    <property type="component" value="Chromosome"/>
</dbReference>
<sequence>MRDPLIILGTGMAGLGLARQLRRRDPQRPITLITADSGDDYSKPLLSTGFAKGLTPERLASHSALGVADQLDAVVRTHTRVTAIDPRARHIELGAEILPYSDLVLALGAEPQAPFALPETLTDRVFTINDLDDYRAFYRALNRHSGSARVAILGAGLVGCEYANDLCGGGHEVVMIAPETAPLARLLPEPLGKALGEAFERTGIELHTRRLLERMEAGGDRIAVHLDDGQVLEADLVLMATGLAPRTGLAARAGLETSAAGIHVDRYLRTSAPGIHALGDVACVAGINAMYVQPLQASAKALAATLSGEPTKVSYGPWPIIVKTPALPVVALPPAQEPARWRLEGEAPNMTALAEDARGNLLGFALTGDRVRRKVELARASPALLG</sequence>
<comment type="subcellular location">
    <subcellularLocation>
        <location evidence="2">Cytoplasm</location>
    </subcellularLocation>
</comment>
<dbReference type="Gene3D" id="3.50.50.60">
    <property type="entry name" value="FAD/NAD(P)-binding domain"/>
    <property type="match status" value="2"/>
</dbReference>
<evidence type="ECO:0000259" key="9">
    <source>
        <dbReference type="Pfam" id="PF07992"/>
    </source>
</evidence>
<keyword evidence="12" id="KW-1185">Reference proteome</keyword>
<evidence type="ECO:0000313" key="11">
    <source>
        <dbReference type="EMBL" id="QEA38319.1"/>
    </source>
</evidence>
<feature type="domain" description="Rubredoxin binding" evidence="10">
    <location>
        <begin position="312"/>
        <end position="379"/>
    </location>
</feature>
<dbReference type="Pfam" id="PF07992">
    <property type="entry name" value="Pyr_redox_2"/>
    <property type="match status" value="1"/>
</dbReference>
<comment type="similarity">
    <text evidence="3">Belongs to the FAD-dependent oxidoreductase family.</text>
</comment>